<dbReference type="Pfam" id="PF13491">
    <property type="entry name" value="FtsK_4TM"/>
    <property type="match status" value="1"/>
</dbReference>
<dbReference type="Pfam" id="PF17854">
    <property type="entry name" value="FtsK_alpha"/>
    <property type="match status" value="1"/>
</dbReference>
<dbReference type="RefSeq" id="WP_353546010.1">
    <property type="nucleotide sequence ID" value="NZ_JAGKSB010000003.1"/>
</dbReference>
<feature type="transmembrane region" description="Helical" evidence="15">
    <location>
        <begin position="125"/>
        <end position="148"/>
    </location>
</feature>
<dbReference type="Gene3D" id="1.10.10.10">
    <property type="entry name" value="Winged helix-like DNA-binding domain superfamily/Winged helix DNA-binding domain"/>
    <property type="match status" value="1"/>
</dbReference>
<evidence type="ECO:0000256" key="12">
    <source>
        <dbReference type="ARBA" id="ARBA00023306"/>
    </source>
</evidence>
<dbReference type="GO" id="GO:0051301">
    <property type="term" value="P:cell division"/>
    <property type="evidence" value="ECO:0007669"/>
    <property type="project" value="UniProtKB-KW"/>
</dbReference>
<dbReference type="AlphaFoldDB" id="A0A8T4H6W0"/>
<feature type="compositionally biased region" description="Polar residues" evidence="14">
    <location>
        <begin position="281"/>
        <end position="290"/>
    </location>
</feature>
<dbReference type="CDD" id="cd01127">
    <property type="entry name" value="TrwB_TraG_TraD_VirD4"/>
    <property type="match status" value="1"/>
</dbReference>
<evidence type="ECO:0000256" key="8">
    <source>
        <dbReference type="ARBA" id="ARBA00022840"/>
    </source>
</evidence>
<dbReference type="InterPro" id="IPR025199">
    <property type="entry name" value="FtsK_4TM"/>
</dbReference>
<evidence type="ECO:0000256" key="11">
    <source>
        <dbReference type="ARBA" id="ARBA00023136"/>
    </source>
</evidence>
<dbReference type="SUPFAM" id="SSF46785">
    <property type="entry name" value="Winged helix' DNA-binding domain"/>
    <property type="match status" value="1"/>
</dbReference>
<evidence type="ECO:0000256" key="4">
    <source>
        <dbReference type="ARBA" id="ARBA00022618"/>
    </source>
</evidence>
<evidence type="ECO:0000256" key="13">
    <source>
        <dbReference type="PROSITE-ProRule" id="PRU00289"/>
    </source>
</evidence>
<comment type="subcellular location">
    <subcellularLocation>
        <location evidence="1">Cell membrane</location>
        <topology evidence="1">Multi-pass membrane protein</topology>
    </subcellularLocation>
</comment>
<keyword evidence="3" id="KW-1003">Cell membrane</keyword>
<dbReference type="Pfam" id="PF01580">
    <property type="entry name" value="FtsK_SpoIIIE"/>
    <property type="match status" value="1"/>
</dbReference>
<dbReference type="EMBL" id="JAGKSB010000003">
    <property type="protein sequence ID" value="MBP3942524.1"/>
    <property type="molecule type" value="Genomic_DNA"/>
</dbReference>
<dbReference type="InterPro" id="IPR027417">
    <property type="entry name" value="P-loop_NTPase"/>
</dbReference>
<dbReference type="InterPro" id="IPR002543">
    <property type="entry name" value="FtsK_dom"/>
</dbReference>
<dbReference type="GO" id="GO:0003677">
    <property type="term" value="F:DNA binding"/>
    <property type="evidence" value="ECO:0007669"/>
    <property type="project" value="UniProtKB-KW"/>
</dbReference>
<accession>A0A8T4H6W0</accession>
<dbReference type="PANTHER" id="PTHR22683">
    <property type="entry name" value="SPORULATION PROTEIN RELATED"/>
    <property type="match status" value="1"/>
</dbReference>
<dbReference type="InterPro" id="IPR050206">
    <property type="entry name" value="FtsK/SpoIIIE/SftA"/>
</dbReference>
<dbReference type="SMART" id="SM00843">
    <property type="entry name" value="Ftsk_gamma"/>
    <property type="match status" value="1"/>
</dbReference>
<dbReference type="GO" id="GO:0005886">
    <property type="term" value="C:plasma membrane"/>
    <property type="evidence" value="ECO:0007669"/>
    <property type="project" value="UniProtKB-SubCell"/>
</dbReference>
<comment type="similarity">
    <text evidence="2">Belongs to the FtsK/SpoIIIE/SftA family.</text>
</comment>
<evidence type="ECO:0000256" key="3">
    <source>
        <dbReference type="ARBA" id="ARBA00022475"/>
    </source>
</evidence>
<evidence type="ECO:0000259" key="16">
    <source>
        <dbReference type="PROSITE" id="PS50901"/>
    </source>
</evidence>
<dbReference type="Gene3D" id="3.30.980.40">
    <property type="match status" value="1"/>
</dbReference>
<evidence type="ECO:0000256" key="2">
    <source>
        <dbReference type="ARBA" id="ARBA00006474"/>
    </source>
</evidence>
<feature type="domain" description="FtsK" evidence="16">
    <location>
        <begin position="577"/>
        <end position="782"/>
    </location>
</feature>
<evidence type="ECO:0000313" key="17">
    <source>
        <dbReference type="EMBL" id="MBP3942524.1"/>
    </source>
</evidence>
<comment type="caution">
    <text evidence="17">The sequence shown here is derived from an EMBL/GenBank/DDBJ whole genome shotgun (WGS) entry which is preliminary data.</text>
</comment>
<evidence type="ECO:0000256" key="9">
    <source>
        <dbReference type="ARBA" id="ARBA00022989"/>
    </source>
</evidence>
<name>A0A8T4H6W0_9SPHI</name>
<keyword evidence="5 15" id="KW-0812">Transmembrane</keyword>
<keyword evidence="9 15" id="KW-1133">Transmembrane helix</keyword>
<evidence type="ECO:0000256" key="10">
    <source>
        <dbReference type="ARBA" id="ARBA00023125"/>
    </source>
</evidence>
<dbReference type="InterPro" id="IPR036390">
    <property type="entry name" value="WH_DNA-bd_sf"/>
</dbReference>
<proteinExistence type="inferred from homology"/>
<feature type="binding site" evidence="13">
    <location>
        <begin position="595"/>
        <end position="602"/>
    </location>
    <ligand>
        <name>ATP</name>
        <dbReference type="ChEBI" id="CHEBI:30616"/>
    </ligand>
</feature>
<keyword evidence="6 13" id="KW-0547">Nucleotide-binding</keyword>
<reference evidence="17" key="1">
    <citation type="submission" date="2021-03" db="EMBL/GenBank/DDBJ databases">
        <authorList>
            <person name="Lu T."/>
            <person name="Wang Q."/>
            <person name="Han X."/>
        </authorList>
    </citation>
    <scope>NUCLEOTIDE SEQUENCE</scope>
    <source>
        <strain evidence="17">WQ 2009</strain>
    </source>
</reference>
<keyword evidence="18" id="KW-1185">Reference proteome</keyword>
<evidence type="ECO:0000256" key="5">
    <source>
        <dbReference type="ARBA" id="ARBA00022692"/>
    </source>
</evidence>
<evidence type="ECO:0000256" key="15">
    <source>
        <dbReference type="SAM" id="Phobius"/>
    </source>
</evidence>
<feature type="compositionally biased region" description="Basic and acidic residues" evidence="14">
    <location>
        <begin position="295"/>
        <end position="307"/>
    </location>
</feature>
<feature type="compositionally biased region" description="Polar residues" evidence="14">
    <location>
        <begin position="1"/>
        <end position="14"/>
    </location>
</feature>
<evidence type="ECO:0000256" key="14">
    <source>
        <dbReference type="SAM" id="MobiDB-lite"/>
    </source>
</evidence>
<feature type="transmembrane region" description="Helical" evidence="15">
    <location>
        <begin position="201"/>
        <end position="227"/>
    </location>
</feature>
<keyword evidence="12" id="KW-0131">Cell cycle</keyword>
<dbReference type="PROSITE" id="PS50901">
    <property type="entry name" value="FTSK"/>
    <property type="match status" value="1"/>
</dbReference>
<dbReference type="SUPFAM" id="SSF52540">
    <property type="entry name" value="P-loop containing nucleoside triphosphate hydrolases"/>
    <property type="match status" value="1"/>
</dbReference>
<feature type="region of interest" description="Disordered" evidence="14">
    <location>
        <begin position="1"/>
        <end position="28"/>
    </location>
</feature>
<keyword evidence="4" id="KW-0132">Cell division</keyword>
<dbReference type="Proteomes" id="UP000679691">
    <property type="component" value="Unassembled WGS sequence"/>
</dbReference>
<dbReference type="InterPro" id="IPR018541">
    <property type="entry name" value="Ftsk_gamma"/>
</dbReference>
<feature type="region of interest" description="Disordered" evidence="14">
    <location>
        <begin position="273"/>
        <end position="351"/>
    </location>
</feature>
<sequence length="936" mass="104430">MSNKGNSFKQNSAPTKKRRTQRFNPKPITKDRYEEVKPARDLTETQQKVEKIIGLFLLIISGLFAVAFVSYLFTWQEDQSYISSSNGGWSNLFTTSEELEDEDIELPIVENKLGKFGALLANQFIYNWFGVASFIFILILFTGGYKLLYRKNILPLGKTIIYSLVAIIFISITLGFLHNFFNDTPHFVEGKFGFWTNQLLKAQIGTTGVGGIILFTYLTLLILIYNLDFKINLRNKRHAEEDDYTEEEEVFEPAPFNSVRTEAARQDLQNTLSKNEALENRNATPQSEPTAYTDLDSRASYKPRTEFPKNVPAALEPTLDSTPEIPSEEKAPTFSLEISEPPLAEKPKTEGISFTVDQPVDETWTPPTAAIPAPVAPQYTPAVDVPEEVQESDNEEEELNEDEAAAALALTVEVVKEEKEITANDLVAKFGQYDPKLDLAGYQHPHLDLLKEYGSGKITINQEELEANKNRIVDTLRNYNIEIEHIKATVGPTVTLYEIIPKPGVRISKIKNLEDDIALSLAALGIRIIAPMPGKGTIGIEVPNSTPEMVSMRSVIATEKFQNTEMDLPIALGKTISNEVFIADLAKMPHLLVAGATGQGKSVGINAILTSLLYKKHPSELKFVLVDPKKVELSLFKTVERHFLAKLPGEDDAIITDTKKVINTLNSLCIEMDQRYDLLKNAQVRNLKEYNVKFVNRRLNPEEGHRFLPFIVLIVDEFADLMMTAGKEVEQPIARLAQLARAVGIHLVIATQRPSVNIITGTIKANFPARLAFRVLSKVDSRTILDSGGADQLIGRGDMLLSTGSDLIRIQCAFVDTPEVEQISEFIGSQRGYASAFMLPEYVDESGEGSSLSDIDLADRDTLFEDAARLIVLHQQGSTSLIQRKLKLGYNRAGRIIDQLEAAGIVGSFEGSKAREVLYPDEYSLEQYLETLRNNK</sequence>
<gene>
    <name evidence="17" type="ORF">J5U18_02915</name>
</gene>
<dbReference type="GO" id="GO:0005524">
    <property type="term" value="F:ATP binding"/>
    <property type="evidence" value="ECO:0007669"/>
    <property type="project" value="UniProtKB-UniRule"/>
</dbReference>
<keyword evidence="7" id="KW-0159">Chromosome partition</keyword>
<keyword evidence="8 13" id="KW-0067">ATP-binding</keyword>
<dbReference type="Gene3D" id="3.40.50.300">
    <property type="entry name" value="P-loop containing nucleotide triphosphate hydrolases"/>
    <property type="match status" value="1"/>
</dbReference>
<dbReference type="PANTHER" id="PTHR22683:SF41">
    <property type="entry name" value="DNA TRANSLOCASE FTSK"/>
    <property type="match status" value="1"/>
</dbReference>
<feature type="transmembrane region" description="Helical" evidence="15">
    <location>
        <begin position="52"/>
        <end position="73"/>
    </location>
</feature>
<dbReference type="Pfam" id="PF09397">
    <property type="entry name" value="FtsK_gamma"/>
    <property type="match status" value="1"/>
</dbReference>
<organism evidence="17 18">
    <name type="scientific">Rhinopithecimicrobium faecis</name>
    <dbReference type="NCBI Taxonomy" id="2820698"/>
    <lineage>
        <taxon>Bacteria</taxon>
        <taxon>Pseudomonadati</taxon>
        <taxon>Bacteroidota</taxon>
        <taxon>Sphingobacteriia</taxon>
        <taxon>Sphingobacteriales</taxon>
        <taxon>Sphingobacteriaceae</taxon>
        <taxon>Rhinopithecimicrobium</taxon>
    </lineage>
</organism>
<evidence type="ECO:0000313" key="18">
    <source>
        <dbReference type="Proteomes" id="UP000679691"/>
    </source>
</evidence>
<feature type="transmembrane region" description="Helical" evidence="15">
    <location>
        <begin position="160"/>
        <end position="181"/>
    </location>
</feature>
<dbReference type="InterPro" id="IPR036388">
    <property type="entry name" value="WH-like_DNA-bd_sf"/>
</dbReference>
<protein>
    <submittedName>
        <fullName evidence="17">DNA translocase FtsK</fullName>
    </submittedName>
</protein>
<dbReference type="InterPro" id="IPR041027">
    <property type="entry name" value="FtsK_alpha"/>
</dbReference>
<evidence type="ECO:0000256" key="1">
    <source>
        <dbReference type="ARBA" id="ARBA00004651"/>
    </source>
</evidence>
<dbReference type="GO" id="GO:0007059">
    <property type="term" value="P:chromosome segregation"/>
    <property type="evidence" value="ECO:0007669"/>
    <property type="project" value="UniProtKB-KW"/>
</dbReference>
<evidence type="ECO:0000256" key="7">
    <source>
        <dbReference type="ARBA" id="ARBA00022829"/>
    </source>
</evidence>
<keyword evidence="10" id="KW-0238">DNA-binding</keyword>
<evidence type="ECO:0000256" key="6">
    <source>
        <dbReference type="ARBA" id="ARBA00022741"/>
    </source>
</evidence>
<keyword evidence="11 15" id="KW-0472">Membrane</keyword>